<proteinExistence type="predicted"/>
<comment type="caution">
    <text evidence="5">The sequence shown here is derived from an EMBL/GenBank/DDBJ whole genome shotgun (WGS) entry which is preliminary data.</text>
</comment>
<evidence type="ECO:0000256" key="2">
    <source>
        <dbReference type="ARBA" id="ARBA00023125"/>
    </source>
</evidence>
<keyword evidence="6" id="KW-1185">Reference proteome</keyword>
<dbReference type="SUPFAM" id="SSF46785">
    <property type="entry name" value="Winged helix' DNA-binding domain"/>
    <property type="match status" value="1"/>
</dbReference>
<dbReference type="GO" id="GO:0043565">
    <property type="term" value="F:sequence-specific DNA binding"/>
    <property type="evidence" value="ECO:0007669"/>
    <property type="project" value="InterPro"/>
</dbReference>
<reference evidence="5 6" key="1">
    <citation type="submission" date="2018-08" db="EMBL/GenBank/DDBJ databases">
        <title>Genomic Encyclopedia of Archaeal and Bacterial Type Strains, Phase II (KMG-II): from individual species to whole genera.</title>
        <authorList>
            <person name="Goeker M."/>
        </authorList>
    </citation>
    <scope>NUCLEOTIDE SEQUENCE [LARGE SCALE GENOMIC DNA]</scope>
    <source>
        <strain evidence="5 6">DSM 45791</strain>
    </source>
</reference>
<dbReference type="GO" id="GO:0043200">
    <property type="term" value="P:response to amino acid"/>
    <property type="evidence" value="ECO:0007669"/>
    <property type="project" value="TreeGrafter"/>
</dbReference>
<dbReference type="RefSeq" id="WP_116182329.1">
    <property type="nucleotide sequence ID" value="NZ_CP144375.1"/>
</dbReference>
<accession>A0A3E0G569</accession>
<organism evidence="5 6">
    <name type="scientific">Kutzneria buriramensis</name>
    <dbReference type="NCBI Taxonomy" id="1045776"/>
    <lineage>
        <taxon>Bacteria</taxon>
        <taxon>Bacillati</taxon>
        <taxon>Actinomycetota</taxon>
        <taxon>Actinomycetes</taxon>
        <taxon>Pseudonocardiales</taxon>
        <taxon>Pseudonocardiaceae</taxon>
        <taxon>Kutzneria</taxon>
    </lineage>
</organism>
<evidence type="ECO:0000313" key="5">
    <source>
        <dbReference type="EMBL" id="REH17942.1"/>
    </source>
</evidence>
<dbReference type="InterPro" id="IPR019887">
    <property type="entry name" value="Tscrpt_reg_AsnC/Lrp_C"/>
</dbReference>
<keyword evidence="3" id="KW-0804">Transcription</keyword>
<evidence type="ECO:0000259" key="4">
    <source>
        <dbReference type="PROSITE" id="PS50956"/>
    </source>
</evidence>
<dbReference type="InterPro" id="IPR000485">
    <property type="entry name" value="AsnC-type_HTH_dom"/>
</dbReference>
<dbReference type="OrthoDB" id="3453230at2"/>
<dbReference type="SUPFAM" id="SSF54909">
    <property type="entry name" value="Dimeric alpha+beta barrel"/>
    <property type="match status" value="1"/>
</dbReference>
<dbReference type="InterPro" id="IPR011008">
    <property type="entry name" value="Dimeric_a/b-barrel"/>
</dbReference>
<evidence type="ECO:0000256" key="3">
    <source>
        <dbReference type="ARBA" id="ARBA00023163"/>
    </source>
</evidence>
<dbReference type="PANTHER" id="PTHR30154">
    <property type="entry name" value="LEUCINE-RESPONSIVE REGULATORY PROTEIN"/>
    <property type="match status" value="1"/>
</dbReference>
<evidence type="ECO:0000256" key="1">
    <source>
        <dbReference type="ARBA" id="ARBA00023015"/>
    </source>
</evidence>
<sequence length="341" mass="37173">MERLDRQIVHCLLRDGRLAFRRIAEVLDVSEQTVARRYRGMHADGAIRVHVAANEQALGLRRWFVRIQCRPDAAWTLAETLAARADVSWVSVTSGGSEVICVSFSDPARVDRSVLHRLPRTSQVLNFTAFTVLHMYVGSATKWLAFDDPLTSEQASLVTTRPAKASRTEIRPDDERLLAELAADGRATVTALSRATGLPQSRVATRVDELLTGGAAHVAVDLAPAKFGFDAIAYLWLTVLPSAIDETGRAVSLMPETTFTATVSGTANLLATVTCRDLEALYTLVTSKIGALPAIRQVEVVPVLHRLKQGGTLVRHDRLVTPLSPAVAHAGSVTSVRRGWW</sequence>
<dbReference type="GO" id="GO:0005829">
    <property type="term" value="C:cytosol"/>
    <property type="evidence" value="ECO:0007669"/>
    <property type="project" value="TreeGrafter"/>
</dbReference>
<dbReference type="Gene3D" id="3.30.70.920">
    <property type="match status" value="1"/>
</dbReference>
<dbReference type="Gene3D" id="1.10.10.10">
    <property type="entry name" value="Winged helix-like DNA-binding domain superfamily/Winged helix DNA-binding domain"/>
    <property type="match status" value="2"/>
</dbReference>
<dbReference type="AlphaFoldDB" id="A0A3E0G569"/>
<feature type="domain" description="HTH asnC-type" evidence="4">
    <location>
        <begin position="1"/>
        <end position="61"/>
    </location>
</feature>
<keyword evidence="2 5" id="KW-0238">DNA-binding</keyword>
<dbReference type="PRINTS" id="PR00033">
    <property type="entry name" value="HTHASNC"/>
</dbReference>
<protein>
    <submittedName>
        <fullName evidence="5">DNA-binding Lrp family transcriptional regulator</fullName>
    </submittedName>
</protein>
<name>A0A3E0G569_9PSEU</name>
<dbReference type="Pfam" id="PF13404">
    <property type="entry name" value="HTH_AsnC-type"/>
    <property type="match status" value="2"/>
</dbReference>
<dbReference type="EMBL" id="QUNO01000040">
    <property type="protein sequence ID" value="REH17942.1"/>
    <property type="molecule type" value="Genomic_DNA"/>
</dbReference>
<dbReference type="PROSITE" id="PS50956">
    <property type="entry name" value="HTH_ASNC_2"/>
    <property type="match status" value="1"/>
</dbReference>
<keyword evidence="1" id="KW-0805">Transcription regulation</keyword>
<dbReference type="Proteomes" id="UP000256269">
    <property type="component" value="Unassembled WGS sequence"/>
</dbReference>
<dbReference type="SMART" id="SM00344">
    <property type="entry name" value="HTH_ASNC"/>
    <property type="match status" value="2"/>
</dbReference>
<dbReference type="InterPro" id="IPR036390">
    <property type="entry name" value="WH_DNA-bd_sf"/>
</dbReference>
<dbReference type="PANTHER" id="PTHR30154:SF34">
    <property type="entry name" value="TRANSCRIPTIONAL REGULATOR AZLB"/>
    <property type="match status" value="1"/>
</dbReference>
<dbReference type="Pfam" id="PF01037">
    <property type="entry name" value="AsnC_trans_reg"/>
    <property type="match status" value="1"/>
</dbReference>
<evidence type="ECO:0000313" key="6">
    <source>
        <dbReference type="Proteomes" id="UP000256269"/>
    </source>
</evidence>
<dbReference type="InterPro" id="IPR019888">
    <property type="entry name" value="Tscrpt_reg_AsnC-like"/>
</dbReference>
<gene>
    <name evidence="5" type="ORF">BCF44_14022</name>
</gene>
<dbReference type="InterPro" id="IPR036388">
    <property type="entry name" value="WH-like_DNA-bd_sf"/>
</dbReference>